<dbReference type="InterPro" id="IPR005119">
    <property type="entry name" value="LysR_subst-bd"/>
</dbReference>
<evidence type="ECO:0000313" key="7">
    <source>
        <dbReference type="Proteomes" id="UP001501612"/>
    </source>
</evidence>
<evidence type="ECO:0000256" key="2">
    <source>
        <dbReference type="ARBA" id="ARBA00023015"/>
    </source>
</evidence>
<evidence type="ECO:0000259" key="5">
    <source>
        <dbReference type="PROSITE" id="PS50931"/>
    </source>
</evidence>
<evidence type="ECO:0000256" key="1">
    <source>
        <dbReference type="ARBA" id="ARBA00009437"/>
    </source>
</evidence>
<dbReference type="Proteomes" id="UP001501612">
    <property type="component" value="Unassembled WGS sequence"/>
</dbReference>
<dbReference type="SUPFAM" id="SSF46785">
    <property type="entry name" value="Winged helix' DNA-binding domain"/>
    <property type="match status" value="1"/>
</dbReference>
<proteinExistence type="inferred from homology"/>
<dbReference type="SUPFAM" id="SSF53850">
    <property type="entry name" value="Periplasmic binding protein-like II"/>
    <property type="match status" value="1"/>
</dbReference>
<dbReference type="Gene3D" id="3.40.190.10">
    <property type="entry name" value="Periplasmic binding protein-like II"/>
    <property type="match status" value="2"/>
</dbReference>
<evidence type="ECO:0000256" key="4">
    <source>
        <dbReference type="ARBA" id="ARBA00023163"/>
    </source>
</evidence>
<comment type="caution">
    <text evidence="6">The sequence shown here is derived from an EMBL/GenBank/DDBJ whole genome shotgun (WGS) entry which is preliminary data.</text>
</comment>
<dbReference type="PROSITE" id="PS50931">
    <property type="entry name" value="HTH_LYSR"/>
    <property type="match status" value="1"/>
</dbReference>
<keyword evidence="3" id="KW-0238">DNA-binding</keyword>
<name>A0ABN2PNS1_9ACTN</name>
<dbReference type="InterPro" id="IPR000847">
    <property type="entry name" value="LysR_HTH_N"/>
</dbReference>
<dbReference type="Pfam" id="PF03466">
    <property type="entry name" value="LysR_substrate"/>
    <property type="match status" value="1"/>
</dbReference>
<comment type="similarity">
    <text evidence="1">Belongs to the LysR transcriptional regulatory family.</text>
</comment>
<dbReference type="PANTHER" id="PTHR30126:SF39">
    <property type="entry name" value="HTH-TYPE TRANSCRIPTIONAL REGULATOR CYSL"/>
    <property type="match status" value="1"/>
</dbReference>
<dbReference type="EMBL" id="BAAAMY010000007">
    <property type="protein sequence ID" value="GAA1927027.1"/>
    <property type="molecule type" value="Genomic_DNA"/>
</dbReference>
<keyword evidence="2" id="KW-0805">Transcription regulation</keyword>
<keyword evidence="7" id="KW-1185">Reference proteome</keyword>
<sequence>MALPDLRTLALLVGIARHGSIGAAARAEGLSQQGASERVRAAEALLGVPLLWRGARGSELTPAGTVVVEWSTRLLEVAGEVEVALGALRADEQRHLRVAASMTVAEHLLPRWLVRLRSQSSDVPVEVSMTATNSAGAVAAVLGHRADLGFVEGVEAPRGLAWADVGTDELVLVCAPDHPLARRTALGAAEVAGLGLTSREQGSGTREVLETALAAHGLSMAPPAVELTTSTALREAVLAGAAPAVVSRRTVAAPLAAGDLVAVPLADLDLTRRLRAVWVGRRTPPAGPVRDLVAIAAAG</sequence>
<dbReference type="Gene3D" id="1.10.10.10">
    <property type="entry name" value="Winged helix-like DNA-binding domain superfamily/Winged helix DNA-binding domain"/>
    <property type="match status" value="1"/>
</dbReference>
<organism evidence="6 7">
    <name type="scientific">Nocardioides lentus</name>
    <dbReference type="NCBI Taxonomy" id="338077"/>
    <lineage>
        <taxon>Bacteria</taxon>
        <taxon>Bacillati</taxon>
        <taxon>Actinomycetota</taxon>
        <taxon>Actinomycetes</taxon>
        <taxon>Propionibacteriales</taxon>
        <taxon>Nocardioidaceae</taxon>
        <taxon>Nocardioides</taxon>
    </lineage>
</organism>
<dbReference type="InterPro" id="IPR036388">
    <property type="entry name" value="WH-like_DNA-bd_sf"/>
</dbReference>
<dbReference type="InterPro" id="IPR036390">
    <property type="entry name" value="WH_DNA-bd_sf"/>
</dbReference>
<dbReference type="Pfam" id="PF00126">
    <property type="entry name" value="HTH_1"/>
    <property type="match status" value="1"/>
</dbReference>
<evidence type="ECO:0000313" key="6">
    <source>
        <dbReference type="EMBL" id="GAA1927027.1"/>
    </source>
</evidence>
<feature type="domain" description="HTH lysR-type" evidence="5">
    <location>
        <begin position="4"/>
        <end position="61"/>
    </location>
</feature>
<keyword evidence="4" id="KW-0804">Transcription</keyword>
<protein>
    <submittedName>
        <fullName evidence="6">LysR family transcriptional regulator</fullName>
    </submittedName>
</protein>
<gene>
    <name evidence="6" type="ORF">GCM10009737_31100</name>
</gene>
<dbReference type="RefSeq" id="WP_344008512.1">
    <property type="nucleotide sequence ID" value="NZ_BAAAMY010000007.1"/>
</dbReference>
<evidence type="ECO:0000256" key="3">
    <source>
        <dbReference type="ARBA" id="ARBA00023125"/>
    </source>
</evidence>
<accession>A0ABN2PNS1</accession>
<reference evidence="6 7" key="1">
    <citation type="journal article" date="2019" name="Int. J. Syst. Evol. Microbiol.">
        <title>The Global Catalogue of Microorganisms (GCM) 10K type strain sequencing project: providing services to taxonomists for standard genome sequencing and annotation.</title>
        <authorList>
            <consortium name="The Broad Institute Genomics Platform"/>
            <consortium name="The Broad Institute Genome Sequencing Center for Infectious Disease"/>
            <person name="Wu L."/>
            <person name="Ma J."/>
        </authorList>
    </citation>
    <scope>NUCLEOTIDE SEQUENCE [LARGE SCALE GENOMIC DNA]</scope>
    <source>
        <strain evidence="6 7">JCM 14046</strain>
    </source>
</reference>
<dbReference type="PANTHER" id="PTHR30126">
    <property type="entry name" value="HTH-TYPE TRANSCRIPTIONAL REGULATOR"/>
    <property type="match status" value="1"/>
</dbReference>